<proteinExistence type="predicted"/>
<accession>A0A9N7UX51</accession>
<evidence type="ECO:0000313" key="2">
    <source>
        <dbReference type="EMBL" id="CAB1438484.1"/>
    </source>
</evidence>
<name>A0A9N7UX51_PLEPL</name>
<organism evidence="2 3">
    <name type="scientific">Pleuronectes platessa</name>
    <name type="common">European plaice</name>
    <dbReference type="NCBI Taxonomy" id="8262"/>
    <lineage>
        <taxon>Eukaryota</taxon>
        <taxon>Metazoa</taxon>
        <taxon>Chordata</taxon>
        <taxon>Craniata</taxon>
        <taxon>Vertebrata</taxon>
        <taxon>Euteleostomi</taxon>
        <taxon>Actinopterygii</taxon>
        <taxon>Neopterygii</taxon>
        <taxon>Teleostei</taxon>
        <taxon>Neoteleostei</taxon>
        <taxon>Acanthomorphata</taxon>
        <taxon>Carangaria</taxon>
        <taxon>Pleuronectiformes</taxon>
        <taxon>Pleuronectoidei</taxon>
        <taxon>Pleuronectidae</taxon>
        <taxon>Pleuronectes</taxon>
    </lineage>
</organism>
<evidence type="ECO:0000256" key="1">
    <source>
        <dbReference type="SAM" id="MobiDB-lite"/>
    </source>
</evidence>
<dbReference type="EMBL" id="CADEAL010002168">
    <property type="protein sequence ID" value="CAB1438484.1"/>
    <property type="molecule type" value="Genomic_DNA"/>
</dbReference>
<reference evidence="2" key="1">
    <citation type="submission" date="2020-03" db="EMBL/GenBank/DDBJ databases">
        <authorList>
            <person name="Weist P."/>
        </authorList>
    </citation>
    <scope>NUCLEOTIDE SEQUENCE</scope>
</reference>
<feature type="compositionally biased region" description="Polar residues" evidence="1">
    <location>
        <begin position="115"/>
        <end position="127"/>
    </location>
</feature>
<keyword evidence="3" id="KW-1185">Reference proteome</keyword>
<evidence type="ECO:0000313" key="3">
    <source>
        <dbReference type="Proteomes" id="UP001153269"/>
    </source>
</evidence>
<comment type="caution">
    <text evidence="2">The sequence shown here is derived from an EMBL/GenBank/DDBJ whole genome shotgun (WGS) entry which is preliminary data.</text>
</comment>
<sequence length="289" mass="31538">MVVAVGAGVRELEPKGLRPSNLSLNPSPRRAASLLPAIISSSLPLNLQPPPPIYGKSFCFCVLHTSSPSLHTTSYFLIYSGRPEMTSASLNRLALWKRKFEPCGSEKAAPAATEDNYTNTDKSASTEPDTEVNGVPRAGMMERGGGGVGSRRPRSLSPRHTETVVEVARAKDCGWCLDEQSEHVFQSWLCASYRGSNSAGGLKYANMASFQEITPWRSPCGEAEGSPALHCGRSPPQPRTTLQMFSGKLVYAAEWMRKTKYLLGGWGGGGSRKKVEEEVIFERRREEVT</sequence>
<dbReference type="AlphaFoldDB" id="A0A9N7UX51"/>
<gene>
    <name evidence="2" type="ORF">PLEPLA_LOCUS26403</name>
</gene>
<dbReference type="Proteomes" id="UP001153269">
    <property type="component" value="Unassembled WGS sequence"/>
</dbReference>
<feature type="region of interest" description="Disordered" evidence="1">
    <location>
        <begin position="107"/>
        <end position="163"/>
    </location>
</feature>
<protein>
    <submittedName>
        <fullName evidence="2">Uncharacterized protein</fullName>
    </submittedName>
</protein>